<dbReference type="PROSITE" id="PS51898">
    <property type="entry name" value="TYR_RECOMBINASE"/>
    <property type="match status" value="2"/>
</dbReference>
<dbReference type="SUPFAM" id="SSF56349">
    <property type="entry name" value="DNA breaking-rejoining enzymes"/>
    <property type="match status" value="2"/>
</dbReference>
<dbReference type="Gene3D" id="1.10.150.130">
    <property type="match status" value="1"/>
</dbReference>
<organism evidence="5">
    <name type="scientific">Cladocopium goreaui</name>
    <dbReference type="NCBI Taxonomy" id="2562237"/>
    <lineage>
        <taxon>Eukaryota</taxon>
        <taxon>Sar</taxon>
        <taxon>Alveolata</taxon>
        <taxon>Dinophyceae</taxon>
        <taxon>Suessiales</taxon>
        <taxon>Symbiodiniaceae</taxon>
        <taxon>Cladocopium</taxon>
    </lineage>
</organism>
<proteinExistence type="predicted"/>
<evidence type="ECO:0000313" key="6">
    <source>
        <dbReference type="EMBL" id="CAL1125047.1"/>
    </source>
</evidence>
<evidence type="ECO:0000256" key="1">
    <source>
        <dbReference type="ARBA" id="ARBA00023125"/>
    </source>
</evidence>
<dbReference type="GO" id="GO:0015074">
    <property type="term" value="P:DNA integration"/>
    <property type="evidence" value="ECO:0007669"/>
    <property type="project" value="InterPro"/>
</dbReference>
<dbReference type="InterPro" id="IPR011010">
    <property type="entry name" value="DNA_brk_join_enz"/>
</dbReference>
<dbReference type="CDD" id="cd00397">
    <property type="entry name" value="DNA_BRE_C"/>
    <property type="match status" value="1"/>
</dbReference>
<dbReference type="InterPro" id="IPR013762">
    <property type="entry name" value="Integrase-like_cat_sf"/>
</dbReference>
<dbReference type="Proteomes" id="UP001152797">
    <property type="component" value="Unassembled WGS sequence"/>
</dbReference>
<sequence>MASLFKPTYTHVEKSTGNKTTRKATKWYGQYRNADGVVKRVPLAKDKAAAQAMLTDLVRQAERQEAGLVDKYEAHRRKPLSEHLDDYKRHLEAKGSTSKHVEQTLKRLTLLTEGCRFQRLNDLDAAKVVQWLSDRRRAEDRFSIRTSNFYQDAIKAFGRWLSLNDRILKSPFGHLQRLSVETDRRHDRRALSTEEFVALIKAAKDGPPVQGLSGPDRAMLYVLASWTGFRRAELASLTLKSFVLDGPHPMVTVAAAYSKRRREDSVPLHTEVVARLKEWLRERPRLAKDQPLFELRTRAGWFRNTAKMIKSDLEAAGVPYCDEQGLYADFHANRHTFISNLARADIAPQRVQVLARHSDINLTMNVYTHLEISHQAEAIAALPSPPEMADLRSDIPMDSTIELALWLALTPDFEAHCVTHHDTGAIGIIEIELEEAGSNSKAETPLSTERHTMAPIEEVHPRGFEPLTFGRNGVPRMPKNDTKPGKPYPDYPLYAHATGRWAKKIRGKIHYFGPWRDPDGALELYQAQKEALYLGRTPVDPGDRCSIAEACDLFLNHHKKRLASGEISQRTFRDLHDTSKRVVRVLGKNTPVELLQPTDFAKLRTDITKTRGNVATANEMQRARSIFLYAYDEGLIDRPVRYGQSFKRPPKRTIRIERNQQGEKMFEAEEIRLLLSKARYPLRAMILLGINCGFGNSDVANLPMTALQMSGTKDWWCSYPRPKTGIRRRVPLWPETVGALRMAKSKRPTPKSKDNRQLLFITKYGLSFAKHTGDNPISKEMTKLLKEIGIRRKNVSFYALRHTFETIAGDTKDQIAVDAIMGHAKDDMATVYRQKIFEQRLRDVVNHVRDWLFELSEIPGNSLVRLINDVEDEERIGERLWNAGNSIRLQAVENRERSRQLTRSSAQAIRRGKLANEALTTVP</sequence>
<dbReference type="InterPro" id="IPR050090">
    <property type="entry name" value="Tyrosine_recombinase_XerCD"/>
</dbReference>
<keyword evidence="2" id="KW-0233">DNA recombination</keyword>
<keyword evidence="8" id="KW-1185">Reference proteome</keyword>
<keyword evidence="1" id="KW-0238">DNA-binding</keyword>
<gene>
    <name evidence="5" type="ORF">C1SCF055_LOCUS262</name>
</gene>
<feature type="domain" description="Tyr recombinase" evidence="4">
    <location>
        <begin position="186"/>
        <end position="380"/>
    </location>
</feature>
<dbReference type="InterPro" id="IPR002104">
    <property type="entry name" value="Integrase_catalytic"/>
</dbReference>
<evidence type="ECO:0000313" key="8">
    <source>
        <dbReference type="Proteomes" id="UP001152797"/>
    </source>
</evidence>
<accession>A0A9P1BE44</accession>
<dbReference type="EMBL" id="CAMXCT010000001">
    <property type="protein sequence ID" value="CAI3971672.1"/>
    <property type="molecule type" value="Genomic_DNA"/>
</dbReference>
<dbReference type="EMBL" id="CAMXCT030000001">
    <property type="protein sequence ID" value="CAL4758984.1"/>
    <property type="molecule type" value="Genomic_DNA"/>
</dbReference>
<dbReference type="Pfam" id="PF00589">
    <property type="entry name" value="Phage_integrase"/>
    <property type="match status" value="2"/>
</dbReference>
<dbReference type="InterPro" id="IPR010998">
    <property type="entry name" value="Integrase_recombinase_N"/>
</dbReference>
<feature type="domain" description="Tyr recombinase" evidence="4">
    <location>
        <begin position="661"/>
        <end position="846"/>
    </location>
</feature>
<dbReference type="PANTHER" id="PTHR30349">
    <property type="entry name" value="PHAGE INTEGRASE-RELATED"/>
    <property type="match status" value="1"/>
</dbReference>
<evidence type="ECO:0000256" key="2">
    <source>
        <dbReference type="ARBA" id="ARBA00023172"/>
    </source>
</evidence>
<comment type="caution">
    <text evidence="5">The sequence shown here is derived from an EMBL/GenBank/DDBJ whole genome shotgun (WGS) entry which is preliminary data.</text>
</comment>
<dbReference type="EMBL" id="CAMXCT020000001">
    <property type="protein sequence ID" value="CAL1125047.1"/>
    <property type="molecule type" value="Genomic_DNA"/>
</dbReference>
<evidence type="ECO:0000259" key="4">
    <source>
        <dbReference type="PROSITE" id="PS51898"/>
    </source>
</evidence>
<reference evidence="6" key="2">
    <citation type="submission" date="2024-04" db="EMBL/GenBank/DDBJ databases">
        <authorList>
            <person name="Chen Y."/>
            <person name="Shah S."/>
            <person name="Dougan E. K."/>
            <person name="Thang M."/>
            <person name="Chan C."/>
        </authorList>
    </citation>
    <scope>NUCLEOTIDE SEQUENCE [LARGE SCALE GENOMIC DNA]</scope>
</reference>
<name>A0A9P1BE44_9DINO</name>
<dbReference type="PANTHER" id="PTHR30349:SF90">
    <property type="entry name" value="TYROSINE RECOMBINASE XERD"/>
    <property type="match status" value="1"/>
</dbReference>
<evidence type="ECO:0000313" key="5">
    <source>
        <dbReference type="EMBL" id="CAI3971672.1"/>
    </source>
</evidence>
<feature type="region of interest" description="Disordered" evidence="3">
    <location>
        <begin position="464"/>
        <end position="485"/>
    </location>
</feature>
<dbReference type="AlphaFoldDB" id="A0A9P1BE44"/>
<protein>
    <submittedName>
        <fullName evidence="7">Tyrosine recombinase XerC</fullName>
    </submittedName>
</protein>
<evidence type="ECO:0000313" key="7">
    <source>
        <dbReference type="EMBL" id="CAL4758984.1"/>
    </source>
</evidence>
<evidence type="ECO:0000256" key="3">
    <source>
        <dbReference type="SAM" id="MobiDB-lite"/>
    </source>
</evidence>
<reference evidence="5" key="1">
    <citation type="submission" date="2022-10" db="EMBL/GenBank/DDBJ databases">
        <authorList>
            <person name="Chen Y."/>
            <person name="Dougan E. K."/>
            <person name="Chan C."/>
            <person name="Rhodes N."/>
            <person name="Thang M."/>
        </authorList>
    </citation>
    <scope>NUCLEOTIDE SEQUENCE</scope>
</reference>
<dbReference type="GO" id="GO:0003677">
    <property type="term" value="F:DNA binding"/>
    <property type="evidence" value="ECO:0007669"/>
    <property type="project" value="UniProtKB-KW"/>
</dbReference>
<dbReference type="GO" id="GO:0006310">
    <property type="term" value="P:DNA recombination"/>
    <property type="evidence" value="ECO:0007669"/>
    <property type="project" value="UniProtKB-KW"/>
</dbReference>
<dbReference type="Gene3D" id="1.10.443.10">
    <property type="entry name" value="Intergrase catalytic core"/>
    <property type="match status" value="2"/>
</dbReference>